<dbReference type="GO" id="GO:0009277">
    <property type="term" value="C:fungal-type cell wall"/>
    <property type="evidence" value="ECO:0007669"/>
    <property type="project" value="TreeGrafter"/>
</dbReference>
<dbReference type="GO" id="GO:0005975">
    <property type="term" value="P:carbohydrate metabolic process"/>
    <property type="evidence" value="ECO:0007669"/>
    <property type="project" value="InterPro"/>
</dbReference>
<feature type="compositionally biased region" description="Gly residues" evidence="13">
    <location>
        <begin position="530"/>
        <end position="567"/>
    </location>
</feature>
<protein>
    <recommendedName>
        <fullName evidence="3">chitinase</fullName>
        <ecNumber evidence="3">3.2.1.14</ecNumber>
    </recommendedName>
</protein>
<evidence type="ECO:0000256" key="14">
    <source>
        <dbReference type="SAM" id="Phobius"/>
    </source>
</evidence>
<dbReference type="GeneID" id="89934959"/>
<keyword evidence="14" id="KW-0812">Transmembrane</keyword>
<evidence type="ECO:0000256" key="4">
    <source>
        <dbReference type="ARBA" id="ARBA00022676"/>
    </source>
</evidence>
<dbReference type="SUPFAM" id="SSF49899">
    <property type="entry name" value="Concanavalin A-like lectins/glucanases"/>
    <property type="match status" value="1"/>
</dbReference>
<comment type="caution">
    <text evidence="17">The sequence shown here is derived from an EMBL/GenBank/DDBJ whole genome shotgun (WGS) entry which is preliminary data.</text>
</comment>
<feature type="compositionally biased region" description="Low complexity" evidence="13">
    <location>
        <begin position="459"/>
        <end position="473"/>
    </location>
</feature>
<evidence type="ECO:0000313" key="18">
    <source>
        <dbReference type="Proteomes" id="UP001302812"/>
    </source>
</evidence>
<reference evidence="17" key="1">
    <citation type="journal article" date="2023" name="Mol. Phylogenet. Evol.">
        <title>Genome-scale phylogeny and comparative genomics of the fungal order Sordariales.</title>
        <authorList>
            <person name="Hensen N."/>
            <person name="Bonometti L."/>
            <person name="Westerberg I."/>
            <person name="Brannstrom I.O."/>
            <person name="Guillou S."/>
            <person name="Cros-Aarteil S."/>
            <person name="Calhoun S."/>
            <person name="Haridas S."/>
            <person name="Kuo A."/>
            <person name="Mondo S."/>
            <person name="Pangilinan J."/>
            <person name="Riley R."/>
            <person name="LaButti K."/>
            <person name="Andreopoulos B."/>
            <person name="Lipzen A."/>
            <person name="Chen C."/>
            <person name="Yan M."/>
            <person name="Daum C."/>
            <person name="Ng V."/>
            <person name="Clum A."/>
            <person name="Steindorff A."/>
            <person name="Ohm R.A."/>
            <person name="Martin F."/>
            <person name="Silar P."/>
            <person name="Natvig D.O."/>
            <person name="Lalanne C."/>
            <person name="Gautier V."/>
            <person name="Ament-Velasquez S.L."/>
            <person name="Kruys A."/>
            <person name="Hutchinson M.I."/>
            <person name="Powell A.J."/>
            <person name="Barry K."/>
            <person name="Miller A.N."/>
            <person name="Grigoriev I.V."/>
            <person name="Debuchy R."/>
            <person name="Gladieux P."/>
            <person name="Hiltunen Thoren M."/>
            <person name="Johannesson H."/>
        </authorList>
    </citation>
    <scope>NUCLEOTIDE SEQUENCE</scope>
    <source>
        <strain evidence="17">CBS 508.74</strain>
    </source>
</reference>
<dbReference type="Proteomes" id="UP001302812">
    <property type="component" value="Unassembled WGS sequence"/>
</dbReference>
<dbReference type="PANTHER" id="PTHR10963">
    <property type="entry name" value="GLYCOSYL HYDROLASE-RELATED"/>
    <property type="match status" value="1"/>
</dbReference>
<keyword evidence="18" id="KW-1185">Reference proteome</keyword>
<dbReference type="Gene3D" id="2.60.120.200">
    <property type="match status" value="1"/>
</dbReference>
<dbReference type="InterPro" id="IPR000757">
    <property type="entry name" value="Beta-glucanase-like"/>
</dbReference>
<sequence>MWLSRSLRSPAIALLAGSILVQNAVAQVTTDCFPMNKTCPPDPALGMEYNFNFNQTPNADIWETTVGPVEYDVNTGAKFRISKQGDSPTIRSKFYFFWGRAEIWLKASKGTGVISSVMFLSDNLDEIDWEFFGGNETYAQSNYFGKGVPDFRNAGFHPVSGGVQDDYHNYTTVWTKDYLDFYVDGAKVRTLLPKDANNSYYYPQTPMRVSIGIWAGGDPRLPEGTREWAGGTTDYGQGPFDMFVKSAHIADYSSGKEYVYGDKSGSWESIQVVSGNSTVKQVITAPPEKTLAQKWDELPSGAKIAIYASAAGLGVLLVAWGLIYCIRQRRRGAREAKAAEARAEAERLELERFKKAGVDPDSFVTNASEYHAKDMRDGHFGDNDSYSIPPSPVAEASPLGEKQWDSSSAAIAASATAMRSPMPLLQHGHGAGAQSPRAASPGMGTPYSDMRSPPPARHAQSPAPSVSAMSPSSQRNFAQQPPHRSFTSPNPQMRVASPAPSQRGGFDGNNRSASPAQLAHPQPQRSFTAGGYGGGQQGGDYGHAAGGGGGHGGNQGQGYWGNGGGYR</sequence>
<dbReference type="RefSeq" id="XP_064675460.1">
    <property type="nucleotide sequence ID" value="XM_064810834.1"/>
</dbReference>
<keyword evidence="4" id="KW-0328">Glycosyltransferase</keyword>
<evidence type="ECO:0000256" key="6">
    <source>
        <dbReference type="ARBA" id="ARBA00022729"/>
    </source>
</evidence>
<dbReference type="InterPro" id="IPR013320">
    <property type="entry name" value="ConA-like_dom_sf"/>
</dbReference>
<dbReference type="EC" id="3.2.1.14" evidence="3"/>
<dbReference type="EMBL" id="MU853332">
    <property type="protein sequence ID" value="KAK4117890.1"/>
    <property type="molecule type" value="Genomic_DNA"/>
</dbReference>
<keyword evidence="14" id="KW-1133">Transmembrane helix</keyword>
<dbReference type="InterPro" id="IPR050546">
    <property type="entry name" value="Glycosyl_Hydrlase_16"/>
</dbReference>
<evidence type="ECO:0000256" key="9">
    <source>
        <dbReference type="ARBA" id="ARBA00023180"/>
    </source>
</evidence>
<evidence type="ECO:0000256" key="13">
    <source>
        <dbReference type="SAM" id="MobiDB-lite"/>
    </source>
</evidence>
<organism evidence="17 18">
    <name type="scientific">Canariomyces notabilis</name>
    <dbReference type="NCBI Taxonomy" id="2074819"/>
    <lineage>
        <taxon>Eukaryota</taxon>
        <taxon>Fungi</taxon>
        <taxon>Dikarya</taxon>
        <taxon>Ascomycota</taxon>
        <taxon>Pezizomycotina</taxon>
        <taxon>Sordariomycetes</taxon>
        <taxon>Sordariomycetidae</taxon>
        <taxon>Sordariales</taxon>
        <taxon>Chaetomiaceae</taxon>
        <taxon>Canariomyces</taxon>
    </lineage>
</organism>
<dbReference type="PANTHER" id="PTHR10963:SF27">
    <property type="entry name" value="GLYCOSIDASE-RELATED"/>
    <property type="match status" value="1"/>
</dbReference>
<keyword evidence="11" id="KW-0961">Cell wall biogenesis/degradation</keyword>
<feature type="region of interest" description="Disordered" evidence="13">
    <location>
        <begin position="422"/>
        <end position="567"/>
    </location>
</feature>
<name>A0AAN6YXM4_9PEZI</name>
<dbReference type="GO" id="GO:0008843">
    <property type="term" value="F:endochitinase activity"/>
    <property type="evidence" value="ECO:0007669"/>
    <property type="project" value="UniProtKB-EC"/>
</dbReference>
<reference evidence="17" key="2">
    <citation type="submission" date="2023-05" db="EMBL/GenBank/DDBJ databases">
        <authorList>
            <consortium name="Lawrence Berkeley National Laboratory"/>
            <person name="Steindorff A."/>
            <person name="Hensen N."/>
            <person name="Bonometti L."/>
            <person name="Westerberg I."/>
            <person name="Brannstrom I.O."/>
            <person name="Guillou S."/>
            <person name="Cros-Aarteil S."/>
            <person name="Calhoun S."/>
            <person name="Haridas S."/>
            <person name="Kuo A."/>
            <person name="Mondo S."/>
            <person name="Pangilinan J."/>
            <person name="Riley R."/>
            <person name="Labutti K."/>
            <person name="Andreopoulos B."/>
            <person name="Lipzen A."/>
            <person name="Chen C."/>
            <person name="Yanf M."/>
            <person name="Daum C."/>
            <person name="Ng V."/>
            <person name="Clum A."/>
            <person name="Ohm R."/>
            <person name="Martin F."/>
            <person name="Silar P."/>
            <person name="Natvig D."/>
            <person name="Lalanne C."/>
            <person name="Gautier V."/>
            <person name="Ament-Velasquez S.L."/>
            <person name="Kruys A."/>
            <person name="Hutchinson M.I."/>
            <person name="Powell A.J."/>
            <person name="Barry K."/>
            <person name="Miller A.N."/>
            <person name="Grigoriev I.V."/>
            <person name="Debuchy R."/>
            <person name="Gladieux P."/>
            <person name="Thoren M.H."/>
            <person name="Johannesson H."/>
        </authorList>
    </citation>
    <scope>NUCLEOTIDE SEQUENCE</scope>
    <source>
        <strain evidence="17">CBS 508.74</strain>
    </source>
</reference>
<dbReference type="GO" id="GO:0016757">
    <property type="term" value="F:glycosyltransferase activity"/>
    <property type="evidence" value="ECO:0007669"/>
    <property type="project" value="UniProtKB-KW"/>
</dbReference>
<keyword evidence="9" id="KW-0325">Glycoprotein</keyword>
<proteinExistence type="inferred from homology"/>
<evidence type="ECO:0000256" key="5">
    <source>
        <dbReference type="ARBA" id="ARBA00022679"/>
    </source>
</evidence>
<evidence type="ECO:0000256" key="2">
    <source>
        <dbReference type="ARBA" id="ARBA00004370"/>
    </source>
</evidence>
<comment type="subcellular location">
    <subcellularLocation>
        <location evidence="2">Membrane</location>
    </subcellularLocation>
</comment>
<evidence type="ECO:0000256" key="3">
    <source>
        <dbReference type="ARBA" id="ARBA00012729"/>
    </source>
</evidence>
<dbReference type="Pfam" id="PF00722">
    <property type="entry name" value="Glyco_hydro_16"/>
    <property type="match status" value="1"/>
</dbReference>
<evidence type="ECO:0000256" key="8">
    <source>
        <dbReference type="ARBA" id="ARBA00023136"/>
    </source>
</evidence>
<keyword evidence="10" id="KW-0326">Glycosidase</keyword>
<evidence type="ECO:0000256" key="12">
    <source>
        <dbReference type="ARBA" id="ARBA00038074"/>
    </source>
</evidence>
<keyword evidence="8 14" id="KW-0472">Membrane</keyword>
<dbReference type="CDD" id="cd02183">
    <property type="entry name" value="GH16_fungal_CRH1_transglycosylase"/>
    <property type="match status" value="1"/>
</dbReference>
<feature type="transmembrane region" description="Helical" evidence="14">
    <location>
        <begin position="304"/>
        <end position="326"/>
    </location>
</feature>
<comment type="similarity">
    <text evidence="12">Belongs to the glycosyl hydrolase 16 family. CRH1 subfamily.</text>
</comment>
<evidence type="ECO:0000313" key="17">
    <source>
        <dbReference type="EMBL" id="KAK4117890.1"/>
    </source>
</evidence>
<keyword evidence="7 17" id="KW-0378">Hydrolase</keyword>
<dbReference type="AlphaFoldDB" id="A0AAN6YXM4"/>
<dbReference type="GO" id="GO:0016020">
    <property type="term" value="C:membrane"/>
    <property type="evidence" value="ECO:0007669"/>
    <property type="project" value="UniProtKB-SubCell"/>
</dbReference>
<comment type="catalytic activity">
    <reaction evidence="1">
        <text>Random endo-hydrolysis of N-acetyl-beta-D-glucosaminide (1-&gt;4)-beta-linkages in chitin and chitodextrins.</text>
        <dbReference type="EC" id="3.2.1.14"/>
    </reaction>
</comment>
<evidence type="ECO:0000256" key="15">
    <source>
        <dbReference type="SAM" id="SignalP"/>
    </source>
</evidence>
<feature type="domain" description="GH16" evidence="16">
    <location>
        <begin position="33"/>
        <end position="244"/>
    </location>
</feature>
<evidence type="ECO:0000256" key="1">
    <source>
        <dbReference type="ARBA" id="ARBA00000822"/>
    </source>
</evidence>
<feature type="signal peptide" evidence="15">
    <location>
        <begin position="1"/>
        <end position="26"/>
    </location>
</feature>
<keyword evidence="5" id="KW-0808">Transferase</keyword>
<keyword evidence="6 15" id="KW-0732">Signal</keyword>
<evidence type="ECO:0000256" key="11">
    <source>
        <dbReference type="ARBA" id="ARBA00023316"/>
    </source>
</evidence>
<evidence type="ECO:0000256" key="10">
    <source>
        <dbReference type="ARBA" id="ARBA00023295"/>
    </source>
</evidence>
<gene>
    <name evidence="17" type="ORF">N656DRAFT_700070</name>
</gene>
<feature type="region of interest" description="Disordered" evidence="13">
    <location>
        <begin position="374"/>
        <end position="410"/>
    </location>
</feature>
<feature type="chain" id="PRO_5042982579" description="chitinase" evidence="15">
    <location>
        <begin position="27"/>
        <end position="567"/>
    </location>
</feature>
<evidence type="ECO:0000259" key="16">
    <source>
        <dbReference type="PROSITE" id="PS51762"/>
    </source>
</evidence>
<dbReference type="PROSITE" id="PS51762">
    <property type="entry name" value="GH16_2"/>
    <property type="match status" value="1"/>
</dbReference>
<accession>A0AAN6YXM4</accession>
<evidence type="ECO:0000256" key="7">
    <source>
        <dbReference type="ARBA" id="ARBA00022801"/>
    </source>
</evidence>
<dbReference type="GO" id="GO:0031505">
    <property type="term" value="P:fungal-type cell wall organization"/>
    <property type="evidence" value="ECO:0007669"/>
    <property type="project" value="TreeGrafter"/>
</dbReference>